<dbReference type="CDD" id="cd04301">
    <property type="entry name" value="NAT_SF"/>
    <property type="match status" value="1"/>
</dbReference>
<sequence length="193" mass="22262">MDHKSFINSLIFEYVNASEVERAFQLELEGFPPEEAFTLERYTYIQKAAPTLLLGAYLSDSSSTSSSKLLIGFIMATLADAPKFTKESMSYHNPFGKTVCIHTVCVDKLYQRRGVALYMLKEYIKRLKNESQNKDVDSKYERIALISHKHLIPLYQKAGFILKGESEIVYGNEQWLDFEFQANWTNYLLCLVN</sequence>
<evidence type="ECO:0000256" key="2">
    <source>
        <dbReference type="ARBA" id="ARBA00023315"/>
    </source>
</evidence>
<keyword evidence="1" id="KW-0808">Transferase</keyword>
<dbReference type="PROSITE" id="PS51186">
    <property type="entry name" value="GNAT"/>
    <property type="match status" value="1"/>
</dbReference>
<gene>
    <name evidence="4" type="ORF">DERYTH_LOCUS3831</name>
</gene>
<proteinExistence type="predicted"/>
<keyword evidence="5" id="KW-1185">Reference proteome</keyword>
<dbReference type="GO" id="GO:0004059">
    <property type="term" value="F:aralkylamine N-acetyltransferase activity"/>
    <property type="evidence" value="ECO:0007669"/>
    <property type="project" value="TreeGrafter"/>
</dbReference>
<evidence type="ECO:0000313" key="5">
    <source>
        <dbReference type="Proteomes" id="UP000789405"/>
    </source>
</evidence>
<reference evidence="4" key="1">
    <citation type="submission" date="2021-06" db="EMBL/GenBank/DDBJ databases">
        <authorList>
            <person name="Kallberg Y."/>
            <person name="Tangrot J."/>
            <person name="Rosling A."/>
        </authorList>
    </citation>
    <scope>NUCLEOTIDE SEQUENCE</scope>
    <source>
        <strain evidence="4">MA453B</strain>
    </source>
</reference>
<dbReference type="Gene3D" id="3.40.630.30">
    <property type="match status" value="1"/>
</dbReference>
<dbReference type="EMBL" id="CAJVPY010001398">
    <property type="protein sequence ID" value="CAG8520202.1"/>
    <property type="molecule type" value="Genomic_DNA"/>
</dbReference>
<name>A0A9N9FAC3_9GLOM</name>
<evidence type="ECO:0000256" key="1">
    <source>
        <dbReference type="ARBA" id="ARBA00022679"/>
    </source>
</evidence>
<dbReference type="PANTHER" id="PTHR10908:SF0">
    <property type="entry name" value="SEROTONIN N-ACETYLTRANSFERASE"/>
    <property type="match status" value="1"/>
</dbReference>
<keyword evidence="2" id="KW-0012">Acyltransferase</keyword>
<protein>
    <submittedName>
        <fullName evidence="4">15073_t:CDS:1</fullName>
    </submittedName>
</protein>
<evidence type="ECO:0000313" key="4">
    <source>
        <dbReference type="EMBL" id="CAG8520202.1"/>
    </source>
</evidence>
<dbReference type="OrthoDB" id="30840at2759"/>
<dbReference type="InterPro" id="IPR000182">
    <property type="entry name" value="GNAT_dom"/>
</dbReference>
<feature type="domain" description="N-acetyltransferase" evidence="3">
    <location>
        <begin position="10"/>
        <end position="181"/>
    </location>
</feature>
<dbReference type="PANTHER" id="PTHR10908">
    <property type="entry name" value="SEROTONIN N-ACETYLTRANSFERASE"/>
    <property type="match status" value="1"/>
</dbReference>
<dbReference type="AlphaFoldDB" id="A0A9N9FAC3"/>
<dbReference type="SUPFAM" id="SSF55729">
    <property type="entry name" value="Acyl-CoA N-acyltransferases (Nat)"/>
    <property type="match status" value="1"/>
</dbReference>
<accession>A0A9N9FAC3</accession>
<dbReference type="GO" id="GO:0005737">
    <property type="term" value="C:cytoplasm"/>
    <property type="evidence" value="ECO:0007669"/>
    <property type="project" value="TreeGrafter"/>
</dbReference>
<evidence type="ECO:0000259" key="3">
    <source>
        <dbReference type="PROSITE" id="PS51186"/>
    </source>
</evidence>
<organism evidence="4 5">
    <name type="scientific">Dentiscutata erythropus</name>
    <dbReference type="NCBI Taxonomy" id="1348616"/>
    <lineage>
        <taxon>Eukaryota</taxon>
        <taxon>Fungi</taxon>
        <taxon>Fungi incertae sedis</taxon>
        <taxon>Mucoromycota</taxon>
        <taxon>Glomeromycotina</taxon>
        <taxon>Glomeromycetes</taxon>
        <taxon>Diversisporales</taxon>
        <taxon>Gigasporaceae</taxon>
        <taxon>Dentiscutata</taxon>
    </lineage>
</organism>
<dbReference type="InterPro" id="IPR051635">
    <property type="entry name" value="SNAT-like"/>
</dbReference>
<dbReference type="Pfam" id="PF00583">
    <property type="entry name" value="Acetyltransf_1"/>
    <property type="match status" value="1"/>
</dbReference>
<dbReference type="InterPro" id="IPR016181">
    <property type="entry name" value="Acyl_CoA_acyltransferase"/>
</dbReference>
<dbReference type="Proteomes" id="UP000789405">
    <property type="component" value="Unassembled WGS sequence"/>
</dbReference>
<comment type="caution">
    <text evidence="4">The sequence shown here is derived from an EMBL/GenBank/DDBJ whole genome shotgun (WGS) entry which is preliminary data.</text>
</comment>